<feature type="signal peptide" evidence="5">
    <location>
        <begin position="1"/>
        <end position="21"/>
    </location>
</feature>
<dbReference type="EMBL" id="BDGG01000009">
    <property type="protein sequence ID" value="GAV03145.1"/>
    <property type="molecule type" value="Genomic_DNA"/>
</dbReference>
<feature type="compositionally biased region" description="Polar residues" evidence="3">
    <location>
        <begin position="338"/>
        <end position="357"/>
    </location>
</feature>
<dbReference type="SMART" id="SM00032">
    <property type="entry name" value="CCP"/>
    <property type="match status" value="2"/>
</dbReference>
<evidence type="ECO:0000256" key="4">
    <source>
        <dbReference type="SAM" id="Phobius"/>
    </source>
</evidence>
<evidence type="ECO:0000256" key="2">
    <source>
        <dbReference type="PROSITE-ProRule" id="PRU00302"/>
    </source>
</evidence>
<dbReference type="InterPro" id="IPR013320">
    <property type="entry name" value="ConA-like_dom_sf"/>
</dbReference>
<organism evidence="8 9">
    <name type="scientific">Ramazzottius varieornatus</name>
    <name type="common">Water bear</name>
    <name type="synonym">Tardigrade</name>
    <dbReference type="NCBI Taxonomy" id="947166"/>
    <lineage>
        <taxon>Eukaryota</taxon>
        <taxon>Metazoa</taxon>
        <taxon>Ecdysozoa</taxon>
        <taxon>Tardigrada</taxon>
        <taxon>Eutardigrada</taxon>
        <taxon>Parachela</taxon>
        <taxon>Hypsibioidea</taxon>
        <taxon>Ramazzottiidae</taxon>
        <taxon>Ramazzottius</taxon>
    </lineage>
</organism>
<dbReference type="PANTHER" id="PTHR23282:SF101">
    <property type="entry name" value="MAM DOMAIN-CONTAINING PROTEIN"/>
    <property type="match status" value="1"/>
</dbReference>
<keyword evidence="9" id="KW-1185">Reference proteome</keyword>
<keyword evidence="4" id="KW-0472">Membrane</keyword>
<dbReference type="InterPro" id="IPR051560">
    <property type="entry name" value="MAM_domain-containing"/>
</dbReference>
<evidence type="ECO:0000256" key="1">
    <source>
        <dbReference type="ARBA" id="ARBA00023157"/>
    </source>
</evidence>
<proteinExistence type="predicted"/>
<dbReference type="SMART" id="SM00137">
    <property type="entry name" value="MAM"/>
    <property type="match status" value="1"/>
</dbReference>
<keyword evidence="2" id="KW-0768">Sushi</keyword>
<feature type="domain" description="Sushi" evidence="7">
    <location>
        <begin position="29"/>
        <end position="82"/>
    </location>
</feature>
<dbReference type="CDD" id="cd00033">
    <property type="entry name" value="CCP"/>
    <property type="match status" value="2"/>
</dbReference>
<keyword evidence="4" id="KW-0812">Transmembrane</keyword>
<dbReference type="CDD" id="cd06263">
    <property type="entry name" value="MAM"/>
    <property type="match status" value="1"/>
</dbReference>
<gene>
    <name evidence="8" type="primary">RvY_13616-1</name>
    <name evidence="8" type="synonym">RvY_13616.1</name>
    <name evidence="8" type="ORF">RvY_13616</name>
</gene>
<reference evidence="8 9" key="1">
    <citation type="journal article" date="2016" name="Nat. Commun.">
        <title>Extremotolerant tardigrade genome and improved radiotolerance of human cultured cells by tardigrade-unique protein.</title>
        <authorList>
            <person name="Hashimoto T."/>
            <person name="Horikawa D.D."/>
            <person name="Saito Y."/>
            <person name="Kuwahara H."/>
            <person name="Kozuka-Hata H."/>
            <person name="Shin-I T."/>
            <person name="Minakuchi Y."/>
            <person name="Ohishi K."/>
            <person name="Motoyama A."/>
            <person name="Aizu T."/>
            <person name="Enomoto A."/>
            <person name="Kondo K."/>
            <person name="Tanaka S."/>
            <person name="Hara Y."/>
            <person name="Koshikawa S."/>
            <person name="Sagara H."/>
            <person name="Miura T."/>
            <person name="Yokobori S."/>
            <person name="Miyagawa K."/>
            <person name="Suzuki Y."/>
            <person name="Kubo T."/>
            <person name="Oyama M."/>
            <person name="Kohara Y."/>
            <person name="Fujiyama A."/>
            <person name="Arakawa K."/>
            <person name="Katayama T."/>
            <person name="Toyoda A."/>
            <person name="Kunieda T."/>
        </authorList>
    </citation>
    <scope>NUCLEOTIDE SEQUENCE [LARGE SCALE GENOMIC DNA]</scope>
    <source>
        <strain evidence="8 9">YOKOZUNA-1</strain>
    </source>
</reference>
<dbReference type="PROSITE" id="PS50923">
    <property type="entry name" value="SUSHI"/>
    <property type="match status" value="2"/>
</dbReference>
<dbReference type="SUPFAM" id="SSF57535">
    <property type="entry name" value="Complement control module/SCR domain"/>
    <property type="match status" value="2"/>
</dbReference>
<dbReference type="STRING" id="947166.A0A1D1VNI8"/>
<evidence type="ECO:0000256" key="3">
    <source>
        <dbReference type="SAM" id="MobiDB-lite"/>
    </source>
</evidence>
<comment type="caution">
    <text evidence="8">The sequence shown here is derived from an EMBL/GenBank/DDBJ whole genome shotgun (WGS) entry which is preliminary data.</text>
</comment>
<keyword evidence="4" id="KW-1133">Transmembrane helix</keyword>
<evidence type="ECO:0000313" key="9">
    <source>
        <dbReference type="Proteomes" id="UP000186922"/>
    </source>
</evidence>
<dbReference type="Gene3D" id="2.10.70.10">
    <property type="entry name" value="Complement Module, domain 1"/>
    <property type="match status" value="2"/>
</dbReference>
<feature type="region of interest" description="Disordered" evidence="3">
    <location>
        <begin position="338"/>
        <end position="368"/>
    </location>
</feature>
<dbReference type="AlphaFoldDB" id="A0A1D1VNI8"/>
<dbReference type="Proteomes" id="UP000186922">
    <property type="component" value="Unassembled WGS sequence"/>
</dbReference>
<dbReference type="PROSITE" id="PS50060">
    <property type="entry name" value="MAM_2"/>
    <property type="match status" value="1"/>
</dbReference>
<feature type="domain" description="Sushi" evidence="7">
    <location>
        <begin position="85"/>
        <end position="139"/>
    </location>
</feature>
<feature type="domain" description="MAM" evidence="6">
    <location>
        <begin position="168"/>
        <end position="339"/>
    </location>
</feature>
<evidence type="ECO:0000256" key="5">
    <source>
        <dbReference type="SAM" id="SignalP"/>
    </source>
</evidence>
<feature type="transmembrane region" description="Helical" evidence="4">
    <location>
        <begin position="486"/>
        <end position="512"/>
    </location>
</feature>
<dbReference type="Gene3D" id="2.60.120.200">
    <property type="match status" value="1"/>
</dbReference>
<dbReference type="InterPro" id="IPR000998">
    <property type="entry name" value="MAM_dom"/>
</dbReference>
<dbReference type="PANTHER" id="PTHR23282">
    <property type="entry name" value="APICAL ENDOSOMAL GLYCOPROTEIN PRECURSOR"/>
    <property type="match status" value="1"/>
</dbReference>
<dbReference type="OrthoDB" id="6107927at2759"/>
<dbReference type="InterPro" id="IPR035976">
    <property type="entry name" value="Sushi/SCR/CCP_sf"/>
</dbReference>
<name>A0A1D1VNI8_RAMVA</name>
<dbReference type="Pfam" id="PF00629">
    <property type="entry name" value="MAM"/>
    <property type="match status" value="1"/>
</dbReference>
<dbReference type="Pfam" id="PF00084">
    <property type="entry name" value="Sushi"/>
    <property type="match status" value="2"/>
</dbReference>
<dbReference type="InterPro" id="IPR000436">
    <property type="entry name" value="Sushi_SCR_CCP_dom"/>
</dbReference>
<protein>
    <recommendedName>
        <fullName evidence="10">Sushi domain-containing protein</fullName>
    </recommendedName>
</protein>
<evidence type="ECO:0000313" key="8">
    <source>
        <dbReference type="EMBL" id="GAV03145.1"/>
    </source>
</evidence>
<feature type="chain" id="PRO_5008898626" description="Sushi domain-containing protein" evidence="5">
    <location>
        <begin position="22"/>
        <end position="560"/>
    </location>
</feature>
<evidence type="ECO:0000259" key="6">
    <source>
        <dbReference type="PROSITE" id="PS50060"/>
    </source>
</evidence>
<keyword evidence="5" id="KW-0732">Signal</keyword>
<dbReference type="SUPFAM" id="SSF49899">
    <property type="entry name" value="Concanavalin A-like lectins/glucanases"/>
    <property type="match status" value="1"/>
</dbReference>
<sequence>MLNSRTAKVVTSLIILSCCLAGSLHGGSPSCPPLKLPYGRVSYQNEQRSAKFVCNPGFRMFGKSVIQCWNGVWKDFPPICFSVEPGCPIIRQIPNGRVFQSQENAIIAVHCNVGFERKGSHVMFCNGTRWNDTIPVCAEKPKVDLRPIMTKSKITDANFLKPDTNSGINCTFDNGGTCGWIQESASVYRWTVQNVSPNSTSTIGPLHDVTSGSPSQPGRYLFARPTTTGLPTDTARLLSPVVTPSQDANFCLSFWYYLSGIRPRILTASLIPFNSTETQNDEVELAQQSGDQGDRWSRIRVSFYEPNPFRLSFQAPRGVPYAADVAVDDIELSESLCSADSSELDETTNANEPTEWNSIADDEDLTQPDLASPSSDLRNLTDGAFQLNSTFADRDGEVNISNSVIDIGLKVVNIDIYENDDKDNKSYVDEPAQFNIQVMHPHASTINPTQAGYLGYLSANNESRPSNVPTGKDNNTARPDSGLGQIIMYIGIGFGLAILTVLIFGVMGIFIWRKRRIKAADNKDPTGTEETEFQYFSYNNEGFHEAVTLPVGRKKSIKNK</sequence>
<keyword evidence="1" id="KW-1015">Disulfide bond</keyword>
<accession>A0A1D1VNI8</accession>
<evidence type="ECO:0000259" key="7">
    <source>
        <dbReference type="PROSITE" id="PS50923"/>
    </source>
</evidence>
<dbReference type="GO" id="GO:0016020">
    <property type="term" value="C:membrane"/>
    <property type="evidence" value="ECO:0007669"/>
    <property type="project" value="InterPro"/>
</dbReference>
<evidence type="ECO:0008006" key="10">
    <source>
        <dbReference type="Google" id="ProtNLM"/>
    </source>
</evidence>
<comment type="caution">
    <text evidence="2">Lacks conserved residue(s) required for the propagation of feature annotation.</text>
</comment>